<name>A0A917KAK7_9PROT</name>
<reference evidence="6" key="2">
    <citation type="submission" date="2020-09" db="EMBL/GenBank/DDBJ databases">
        <authorList>
            <person name="Sun Q."/>
            <person name="Zhou Y."/>
        </authorList>
    </citation>
    <scope>NUCLEOTIDE SEQUENCE</scope>
    <source>
        <strain evidence="6">CGMCC 1.3617</strain>
    </source>
</reference>
<comment type="similarity">
    <text evidence="1">Belongs to the LysR transcriptional regulatory family.</text>
</comment>
<gene>
    <name evidence="6" type="ORF">GCM10011320_10420</name>
</gene>
<dbReference type="SUPFAM" id="SSF46785">
    <property type="entry name" value="Winged helix' DNA-binding domain"/>
    <property type="match status" value="1"/>
</dbReference>
<organism evidence="6 7">
    <name type="scientific">Neoroseomonas lacus</name>
    <dbReference type="NCBI Taxonomy" id="287609"/>
    <lineage>
        <taxon>Bacteria</taxon>
        <taxon>Pseudomonadati</taxon>
        <taxon>Pseudomonadota</taxon>
        <taxon>Alphaproteobacteria</taxon>
        <taxon>Acetobacterales</taxon>
        <taxon>Acetobacteraceae</taxon>
        <taxon>Neoroseomonas</taxon>
    </lineage>
</organism>
<proteinExistence type="inferred from homology"/>
<dbReference type="GO" id="GO:0003700">
    <property type="term" value="F:DNA-binding transcription factor activity"/>
    <property type="evidence" value="ECO:0007669"/>
    <property type="project" value="InterPro"/>
</dbReference>
<evidence type="ECO:0000259" key="5">
    <source>
        <dbReference type="PROSITE" id="PS50931"/>
    </source>
</evidence>
<keyword evidence="4" id="KW-0804">Transcription</keyword>
<dbReference type="FunFam" id="1.10.10.10:FF:000001">
    <property type="entry name" value="LysR family transcriptional regulator"/>
    <property type="match status" value="1"/>
</dbReference>
<reference evidence="6" key="1">
    <citation type="journal article" date="2014" name="Int. J. Syst. Evol. Microbiol.">
        <title>Complete genome sequence of Corynebacterium casei LMG S-19264T (=DSM 44701T), isolated from a smear-ripened cheese.</title>
        <authorList>
            <consortium name="US DOE Joint Genome Institute (JGI-PGF)"/>
            <person name="Walter F."/>
            <person name="Albersmeier A."/>
            <person name="Kalinowski J."/>
            <person name="Ruckert C."/>
        </authorList>
    </citation>
    <scope>NUCLEOTIDE SEQUENCE</scope>
    <source>
        <strain evidence="6">CGMCC 1.3617</strain>
    </source>
</reference>
<comment type="caution">
    <text evidence="6">The sequence shown here is derived from an EMBL/GenBank/DDBJ whole genome shotgun (WGS) entry which is preliminary data.</text>
</comment>
<dbReference type="Pfam" id="PF00126">
    <property type="entry name" value="HTH_1"/>
    <property type="match status" value="1"/>
</dbReference>
<dbReference type="InterPro" id="IPR036388">
    <property type="entry name" value="WH-like_DNA-bd_sf"/>
</dbReference>
<dbReference type="Gene3D" id="1.10.10.10">
    <property type="entry name" value="Winged helix-like DNA-binding domain superfamily/Winged helix DNA-binding domain"/>
    <property type="match status" value="1"/>
</dbReference>
<dbReference type="PROSITE" id="PS50931">
    <property type="entry name" value="HTH_LYSR"/>
    <property type="match status" value="1"/>
</dbReference>
<keyword evidence="3" id="KW-0238">DNA-binding</keyword>
<dbReference type="InterPro" id="IPR050950">
    <property type="entry name" value="HTH-type_LysR_regulators"/>
</dbReference>
<dbReference type="InterPro" id="IPR005119">
    <property type="entry name" value="LysR_subst-bd"/>
</dbReference>
<dbReference type="EMBL" id="BMKW01000002">
    <property type="protein sequence ID" value="GGJ05490.1"/>
    <property type="molecule type" value="Genomic_DNA"/>
</dbReference>
<keyword evidence="2" id="KW-0805">Transcription regulation</keyword>
<dbReference type="Proteomes" id="UP000661507">
    <property type="component" value="Unassembled WGS sequence"/>
</dbReference>
<dbReference type="InterPro" id="IPR000847">
    <property type="entry name" value="LysR_HTH_N"/>
</dbReference>
<sequence length="313" mass="33943">MSPTLRQFAAFLKVARLGSFARAAEALGMSQPALSQAISQMEGTLDARLFDRTTRSVRLTREGALLVPHAEAILASVEDAVGAVRRQGATLRPRISVGTLPSHATIFLADILRLFRLRYPAAEVAVTDGTSDVLYAGIESGQIDLALASRLRERDTVRFRPLFRERFALVLPRSHPLARQAAVNWNDALAHDFIAFPTGSAGYEALHDGLERANLALRPVMTLAQSATVLKMVEAGVGVTALPMLGGPKPDHPNLTMRPLADPVIEREVGILQSSAFVPTAGMRVFEEIMCACIRHCELPGIAATTATQRRHR</sequence>
<evidence type="ECO:0000256" key="3">
    <source>
        <dbReference type="ARBA" id="ARBA00023125"/>
    </source>
</evidence>
<dbReference type="Gene3D" id="3.40.190.290">
    <property type="match status" value="1"/>
</dbReference>
<dbReference type="AlphaFoldDB" id="A0A917KAK7"/>
<dbReference type="GO" id="GO:0003677">
    <property type="term" value="F:DNA binding"/>
    <property type="evidence" value="ECO:0007669"/>
    <property type="project" value="UniProtKB-KW"/>
</dbReference>
<evidence type="ECO:0000313" key="6">
    <source>
        <dbReference type="EMBL" id="GGJ05490.1"/>
    </source>
</evidence>
<dbReference type="PANTHER" id="PTHR30419:SF8">
    <property type="entry name" value="NITROGEN ASSIMILATION TRANSCRIPTIONAL ACTIVATOR-RELATED"/>
    <property type="match status" value="1"/>
</dbReference>
<dbReference type="RefSeq" id="WP_188965850.1">
    <property type="nucleotide sequence ID" value="NZ_BMKW01000002.1"/>
</dbReference>
<accession>A0A917KAK7</accession>
<dbReference type="PANTHER" id="PTHR30419">
    <property type="entry name" value="HTH-TYPE TRANSCRIPTIONAL REGULATOR YBHD"/>
    <property type="match status" value="1"/>
</dbReference>
<dbReference type="Pfam" id="PF03466">
    <property type="entry name" value="LysR_substrate"/>
    <property type="match status" value="1"/>
</dbReference>
<protein>
    <submittedName>
        <fullName evidence="6">LysR family transcriptional regulator</fullName>
    </submittedName>
</protein>
<dbReference type="SUPFAM" id="SSF53850">
    <property type="entry name" value="Periplasmic binding protein-like II"/>
    <property type="match status" value="1"/>
</dbReference>
<keyword evidence="7" id="KW-1185">Reference proteome</keyword>
<evidence type="ECO:0000313" key="7">
    <source>
        <dbReference type="Proteomes" id="UP000661507"/>
    </source>
</evidence>
<dbReference type="GO" id="GO:0005829">
    <property type="term" value="C:cytosol"/>
    <property type="evidence" value="ECO:0007669"/>
    <property type="project" value="TreeGrafter"/>
</dbReference>
<evidence type="ECO:0000256" key="1">
    <source>
        <dbReference type="ARBA" id="ARBA00009437"/>
    </source>
</evidence>
<evidence type="ECO:0000256" key="2">
    <source>
        <dbReference type="ARBA" id="ARBA00023015"/>
    </source>
</evidence>
<evidence type="ECO:0000256" key="4">
    <source>
        <dbReference type="ARBA" id="ARBA00023163"/>
    </source>
</evidence>
<feature type="domain" description="HTH lysR-type" evidence="5">
    <location>
        <begin position="3"/>
        <end position="60"/>
    </location>
</feature>
<dbReference type="PRINTS" id="PR00039">
    <property type="entry name" value="HTHLYSR"/>
</dbReference>
<dbReference type="InterPro" id="IPR036390">
    <property type="entry name" value="WH_DNA-bd_sf"/>
</dbReference>